<accession>A0A2T4BA22</accession>
<sequence length="267" mass="29952">MSDTSQTYEEEGNGDLVFLDYKGDFSAAKSINMIQYNDVKRFRGVGPLQRGDRILFVDEHGITNRAYGMPKRPTVRRTQEIFWGTGAEARVAWLLIDRAPTIKHEVWIVTQQKLHGFAPHPNHTPTVIALIRSATLKERQVWQCMVTLGSSLTLELIAALDIEVIVGYVCSLAGIAPGEDDPILALEKLHYDLSDDVVLLRRIQQRIRMLSGGPEAEAAVGILPEIGIQGHLDRFKQVWAAIISKLSPGRLADEMEFYADVMEKQCR</sequence>
<dbReference type="GeneID" id="36597194"/>
<keyword evidence="2" id="KW-1185">Reference proteome</keyword>
<dbReference type="OrthoDB" id="4891504at2759"/>
<reference evidence="2" key="1">
    <citation type="submission" date="2016-07" db="EMBL/GenBank/DDBJ databases">
        <title>Multiple horizontal gene transfer events from other fungi enriched the ability of initially mycotrophic Trichoderma (Ascomycota) to feed on dead plant biomass.</title>
        <authorList>
            <consortium name="DOE Joint Genome Institute"/>
            <person name="Atanasova L."/>
            <person name="Chenthamara K."/>
            <person name="Zhang J."/>
            <person name="Grujic M."/>
            <person name="Henrissat B."/>
            <person name="Kuo A."/>
            <person name="Aerts A."/>
            <person name="Salamov A."/>
            <person name="Lipzen A."/>
            <person name="Labutti K."/>
            <person name="Barry K."/>
            <person name="Miao Y."/>
            <person name="Rahimi M.J."/>
            <person name="Shen Q."/>
            <person name="Grigoriev I.V."/>
            <person name="Kubicek C.P."/>
            <person name="Druzhinina I.S."/>
        </authorList>
    </citation>
    <scope>NUCLEOTIDE SEQUENCE [LARGE SCALE GENOMIC DNA]</scope>
    <source>
        <strain evidence="2">TUCIM 6016</strain>
    </source>
</reference>
<dbReference type="EMBL" id="KZ680213">
    <property type="protein sequence ID" value="PTB66183.1"/>
    <property type="molecule type" value="Genomic_DNA"/>
</dbReference>
<name>A0A2T4BA22_9HYPO</name>
<proteinExistence type="predicted"/>
<dbReference type="RefSeq" id="XP_024749503.1">
    <property type="nucleotide sequence ID" value="XM_024889075.1"/>
</dbReference>
<evidence type="ECO:0000313" key="2">
    <source>
        <dbReference type="Proteomes" id="UP000241546"/>
    </source>
</evidence>
<dbReference type="Proteomes" id="UP000241546">
    <property type="component" value="Unassembled WGS sequence"/>
</dbReference>
<organism evidence="1 2">
    <name type="scientific">Trichoderma citrinoviride</name>
    <dbReference type="NCBI Taxonomy" id="58853"/>
    <lineage>
        <taxon>Eukaryota</taxon>
        <taxon>Fungi</taxon>
        <taxon>Dikarya</taxon>
        <taxon>Ascomycota</taxon>
        <taxon>Pezizomycotina</taxon>
        <taxon>Sordariomycetes</taxon>
        <taxon>Hypocreomycetidae</taxon>
        <taxon>Hypocreales</taxon>
        <taxon>Hypocreaceae</taxon>
        <taxon>Trichoderma</taxon>
    </lineage>
</organism>
<evidence type="ECO:0000313" key="1">
    <source>
        <dbReference type="EMBL" id="PTB66183.1"/>
    </source>
</evidence>
<feature type="non-terminal residue" evidence="1">
    <location>
        <position position="267"/>
    </location>
</feature>
<dbReference type="AlphaFoldDB" id="A0A2T4BA22"/>
<protein>
    <submittedName>
        <fullName evidence="1">Uncharacterized protein</fullName>
    </submittedName>
</protein>
<gene>
    <name evidence="1" type="ORF">BBK36DRAFT_1095355</name>
</gene>